<dbReference type="PANTHER" id="PTHR12418">
    <property type="entry name" value="ACYL-COENZYME A THIOESTERASE THEM4"/>
    <property type="match status" value="1"/>
</dbReference>
<evidence type="ECO:0000256" key="13">
    <source>
        <dbReference type="ARBA" id="ARBA00035852"/>
    </source>
</evidence>
<comment type="catalytic activity">
    <reaction evidence="20">
        <text>hexadecanoyl-CoA + H2O = hexadecanoate + CoA + H(+)</text>
        <dbReference type="Rhea" id="RHEA:16645"/>
        <dbReference type="ChEBI" id="CHEBI:7896"/>
        <dbReference type="ChEBI" id="CHEBI:15377"/>
        <dbReference type="ChEBI" id="CHEBI:15378"/>
        <dbReference type="ChEBI" id="CHEBI:57287"/>
        <dbReference type="ChEBI" id="CHEBI:57379"/>
        <dbReference type="EC" id="3.1.2.2"/>
    </reaction>
    <physiologicalReaction direction="left-to-right" evidence="20">
        <dbReference type="Rhea" id="RHEA:16646"/>
    </physiologicalReaction>
</comment>
<dbReference type="EC" id="3.1.2.2" evidence="16"/>
<proteinExistence type="inferred from homology"/>
<evidence type="ECO:0000313" key="26">
    <source>
        <dbReference type="Proteomes" id="UP001479933"/>
    </source>
</evidence>
<reference evidence="25 26" key="1">
    <citation type="journal article" date="2023" name="Virus Evol.">
        <title>Computational host range prediction-The good, the bad, and the ugly.</title>
        <authorList>
            <person name="Howell A.A."/>
            <person name="Versoza C.J."/>
            <person name="Pfeifer S.P."/>
        </authorList>
    </citation>
    <scope>NUCLEOTIDE SEQUENCE [LARGE SCALE GENOMIC DNA]</scope>
    <source>
        <strain evidence="25 26">1610/1b</strain>
    </source>
</reference>
<keyword evidence="9" id="KW-0809">Transit peptide</keyword>
<dbReference type="Pfam" id="PF03061">
    <property type="entry name" value="4HBT"/>
    <property type="match status" value="1"/>
</dbReference>
<dbReference type="InterPro" id="IPR006683">
    <property type="entry name" value="Thioestr_dom"/>
</dbReference>
<dbReference type="GO" id="GO:0016787">
    <property type="term" value="F:hydrolase activity"/>
    <property type="evidence" value="ECO:0007669"/>
    <property type="project" value="UniProtKB-KW"/>
</dbReference>
<evidence type="ECO:0000256" key="9">
    <source>
        <dbReference type="ARBA" id="ARBA00022946"/>
    </source>
</evidence>
<comment type="subcellular location">
    <subcellularLocation>
        <location evidence="3">Cell projection</location>
        <location evidence="3">Ruffle membrane</location>
    </subcellularLocation>
    <subcellularLocation>
        <location evidence="2">Cytoplasm</location>
    </subcellularLocation>
    <subcellularLocation>
        <location evidence="1">Membrane</location>
        <topology evidence="1">Peripheral membrane protein</topology>
    </subcellularLocation>
</comment>
<feature type="domain" description="Thioesterase" evidence="24">
    <location>
        <begin position="112"/>
        <end position="182"/>
    </location>
</feature>
<evidence type="ECO:0000256" key="5">
    <source>
        <dbReference type="ARBA" id="ARBA00022490"/>
    </source>
</evidence>
<keyword evidence="11" id="KW-0472">Membrane</keyword>
<keyword evidence="12" id="KW-0966">Cell projection</keyword>
<evidence type="ECO:0000256" key="1">
    <source>
        <dbReference type="ARBA" id="ARBA00004170"/>
    </source>
</evidence>
<evidence type="ECO:0000256" key="3">
    <source>
        <dbReference type="ARBA" id="ARBA00004632"/>
    </source>
</evidence>
<evidence type="ECO:0000256" key="11">
    <source>
        <dbReference type="ARBA" id="ARBA00023136"/>
    </source>
</evidence>
<evidence type="ECO:0000256" key="4">
    <source>
        <dbReference type="ARBA" id="ARBA00022475"/>
    </source>
</evidence>
<comment type="catalytic activity">
    <reaction evidence="21">
        <text>decanoyl-CoA + H2O = decanoate + CoA + H(+)</text>
        <dbReference type="Rhea" id="RHEA:40059"/>
        <dbReference type="ChEBI" id="CHEBI:15377"/>
        <dbReference type="ChEBI" id="CHEBI:15378"/>
        <dbReference type="ChEBI" id="CHEBI:27689"/>
        <dbReference type="ChEBI" id="CHEBI:57287"/>
        <dbReference type="ChEBI" id="CHEBI:61430"/>
    </reaction>
    <physiologicalReaction direction="left-to-right" evidence="21">
        <dbReference type="Rhea" id="RHEA:40060"/>
    </physiologicalReaction>
</comment>
<evidence type="ECO:0000256" key="23">
    <source>
        <dbReference type="ARBA" id="ARBA00048180"/>
    </source>
</evidence>
<keyword evidence="6" id="KW-0053">Apoptosis</keyword>
<keyword evidence="4" id="KW-1003">Cell membrane</keyword>
<protein>
    <recommendedName>
        <fullName evidence="17">Acyl-coenzyme A thioesterase THEM4</fullName>
        <ecNumber evidence="16">3.1.2.2</ecNumber>
    </recommendedName>
    <alternativeName>
        <fullName evidence="18">Thioesterase superfamily member 4</fullName>
    </alternativeName>
</protein>
<evidence type="ECO:0000256" key="14">
    <source>
        <dbReference type="ARBA" id="ARBA00037002"/>
    </source>
</evidence>
<comment type="catalytic activity">
    <reaction evidence="23">
        <text>tetradecanoyl-CoA + H2O = tetradecanoate + CoA + H(+)</text>
        <dbReference type="Rhea" id="RHEA:40119"/>
        <dbReference type="ChEBI" id="CHEBI:15377"/>
        <dbReference type="ChEBI" id="CHEBI:15378"/>
        <dbReference type="ChEBI" id="CHEBI:30807"/>
        <dbReference type="ChEBI" id="CHEBI:57287"/>
        <dbReference type="ChEBI" id="CHEBI:57385"/>
    </reaction>
    <physiologicalReaction direction="left-to-right" evidence="23">
        <dbReference type="Rhea" id="RHEA:40120"/>
    </physiologicalReaction>
</comment>
<evidence type="ECO:0000256" key="21">
    <source>
        <dbReference type="ARBA" id="ARBA00047969"/>
    </source>
</evidence>
<evidence type="ECO:0000256" key="20">
    <source>
        <dbReference type="ARBA" id="ARBA00047734"/>
    </source>
</evidence>
<keyword evidence="10" id="KW-0443">Lipid metabolism</keyword>
<sequence length="200" mass="21364">MSSPGAVCEEGQLSAAQADAFVGMITAFRDLQSTLCLVAPPPETMTELTGAIENVATRLKEFEVGEGERFARDLGMRGQGHPVLIPYRVTELSETSMLGSVSFGLANMGGDGTAHGGAITMLFDDVLGTFVSRRGQPDSRTAFLKVDYRNITPVNRELRLTASIDRIEGRKTFVTGALADGDVVCAEAEALFVRVLPPQP</sequence>
<evidence type="ECO:0000256" key="16">
    <source>
        <dbReference type="ARBA" id="ARBA00038848"/>
    </source>
</evidence>
<evidence type="ECO:0000259" key="24">
    <source>
        <dbReference type="Pfam" id="PF03061"/>
    </source>
</evidence>
<evidence type="ECO:0000256" key="2">
    <source>
        <dbReference type="ARBA" id="ARBA00004496"/>
    </source>
</evidence>
<comment type="catalytic activity">
    <reaction evidence="14">
        <text>(9Z)-octadecenoyl-CoA + H2O = (9Z)-octadecenoate + CoA + H(+)</text>
        <dbReference type="Rhea" id="RHEA:40139"/>
        <dbReference type="ChEBI" id="CHEBI:15377"/>
        <dbReference type="ChEBI" id="CHEBI:15378"/>
        <dbReference type="ChEBI" id="CHEBI:30823"/>
        <dbReference type="ChEBI" id="CHEBI:57287"/>
        <dbReference type="ChEBI" id="CHEBI:57387"/>
    </reaction>
    <physiologicalReaction direction="left-to-right" evidence="14">
        <dbReference type="Rhea" id="RHEA:40140"/>
    </physiologicalReaction>
</comment>
<evidence type="ECO:0000256" key="6">
    <source>
        <dbReference type="ARBA" id="ARBA00022703"/>
    </source>
</evidence>
<dbReference type="InterPro" id="IPR029069">
    <property type="entry name" value="HotDog_dom_sf"/>
</dbReference>
<evidence type="ECO:0000256" key="22">
    <source>
        <dbReference type="ARBA" id="ARBA00048074"/>
    </source>
</evidence>
<comment type="catalytic activity">
    <reaction evidence="19">
        <text>octanoyl-CoA + H2O = octanoate + CoA + H(+)</text>
        <dbReference type="Rhea" id="RHEA:30143"/>
        <dbReference type="ChEBI" id="CHEBI:15377"/>
        <dbReference type="ChEBI" id="CHEBI:15378"/>
        <dbReference type="ChEBI" id="CHEBI:25646"/>
        <dbReference type="ChEBI" id="CHEBI:57287"/>
        <dbReference type="ChEBI" id="CHEBI:57386"/>
    </reaction>
    <physiologicalReaction direction="left-to-right" evidence="19">
        <dbReference type="Rhea" id="RHEA:30144"/>
    </physiologicalReaction>
</comment>
<evidence type="ECO:0000256" key="19">
    <source>
        <dbReference type="ARBA" id="ARBA00047588"/>
    </source>
</evidence>
<keyword evidence="26" id="KW-1185">Reference proteome</keyword>
<comment type="similarity">
    <text evidence="15">Belongs to the THEM4/THEM5 thioesterase family.</text>
</comment>
<organism evidence="25 26">
    <name type="scientific">Gordonia hydrophobica</name>
    <dbReference type="NCBI Taxonomy" id="40516"/>
    <lineage>
        <taxon>Bacteria</taxon>
        <taxon>Bacillati</taxon>
        <taxon>Actinomycetota</taxon>
        <taxon>Actinomycetes</taxon>
        <taxon>Mycobacteriales</taxon>
        <taxon>Gordoniaceae</taxon>
        <taxon>Gordonia</taxon>
    </lineage>
</organism>
<accession>A0ABZ2TZS5</accession>
<dbReference type="InterPro" id="IPR052365">
    <property type="entry name" value="THEM4/THEM5_acyl-CoA_thioest"/>
</dbReference>
<evidence type="ECO:0000256" key="8">
    <source>
        <dbReference type="ARBA" id="ARBA00022832"/>
    </source>
</evidence>
<comment type="catalytic activity">
    <reaction evidence="22">
        <text>dodecanoyl-CoA + H2O = dodecanoate + CoA + H(+)</text>
        <dbReference type="Rhea" id="RHEA:30135"/>
        <dbReference type="ChEBI" id="CHEBI:15377"/>
        <dbReference type="ChEBI" id="CHEBI:15378"/>
        <dbReference type="ChEBI" id="CHEBI:18262"/>
        <dbReference type="ChEBI" id="CHEBI:57287"/>
        <dbReference type="ChEBI" id="CHEBI:57375"/>
    </reaction>
    <physiologicalReaction direction="left-to-right" evidence="22">
        <dbReference type="Rhea" id="RHEA:30136"/>
    </physiologicalReaction>
</comment>
<comment type="catalytic activity">
    <reaction evidence="13">
        <text>(5Z,8Z,11Z,14Z)-eicosatetraenoyl-CoA + H2O = (5Z,8Z,11Z,14Z)-eicosatetraenoate + CoA + H(+)</text>
        <dbReference type="Rhea" id="RHEA:40151"/>
        <dbReference type="ChEBI" id="CHEBI:15377"/>
        <dbReference type="ChEBI" id="CHEBI:15378"/>
        <dbReference type="ChEBI" id="CHEBI:32395"/>
        <dbReference type="ChEBI" id="CHEBI:57287"/>
        <dbReference type="ChEBI" id="CHEBI:57368"/>
    </reaction>
    <physiologicalReaction direction="left-to-right" evidence="13">
        <dbReference type="Rhea" id="RHEA:40152"/>
    </physiologicalReaction>
</comment>
<keyword evidence="7 25" id="KW-0378">Hydrolase</keyword>
<dbReference type="EMBL" id="CP136137">
    <property type="protein sequence ID" value="WYY06852.1"/>
    <property type="molecule type" value="Genomic_DNA"/>
</dbReference>
<gene>
    <name evidence="25" type="ORF">RVF87_17630</name>
</gene>
<evidence type="ECO:0000256" key="18">
    <source>
        <dbReference type="ARBA" id="ARBA00043210"/>
    </source>
</evidence>
<dbReference type="Proteomes" id="UP001479933">
    <property type="component" value="Chromosome"/>
</dbReference>
<evidence type="ECO:0000313" key="25">
    <source>
        <dbReference type="EMBL" id="WYY06852.1"/>
    </source>
</evidence>
<evidence type="ECO:0000256" key="12">
    <source>
        <dbReference type="ARBA" id="ARBA00023273"/>
    </source>
</evidence>
<keyword evidence="8" id="KW-0276">Fatty acid metabolism</keyword>
<dbReference type="RefSeq" id="WP_066172059.1">
    <property type="nucleotide sequence ID" value="NZ_CP136137.1"/>
</dbReference>
<dbReference type="CDD" id="cd03443">
    <property type="entry name" value="PaaI_thioesterase"/>
    <property type="match status" value="1"/>
</dbReference>
<evidence type="ECO:0000256" key="10">
    <source>
        <dbReference type="ARBA" id="ARBA00023098"/>
    </source>
</evidence>
<evidence type="ECO:0000256" key="7">
    <source>
        <dbReference type="ARBA" id="ARBA00022801"/>
    </source>
</evidence>
<name>A0ABZ2TZS5_9ACTN</name>
<keyword evidence="5" id="KW-0963">Cytoplasm</keyword>
<dbReference type="PANTHER" id="PTHR12418:SF19">
    <property type="entry name" value="ACYL-COENZYME A THIOESTERASE THEM4"/>
    <property type="match status" value="1"/>
</dbReference>
<dbReference type="SUPFAM" id="SSF54637">
    <property type="entry name" value="Thioesterase/thiol ester dehydrase-isomerase"/>
    <property type="match status" value="1"/>
</dbReference>
<dbReference type="Gene3D" id="3.10.129.10">
    <property type="entry name" value="Hotdog Thioesterase"/>
    <property type="match status" value="1"/>
</dbReference>
<evidence type="ECO:0000256" key="17">
    <source>
        <dbReference type="ARBA" id="ARBA00040123"/>
    </source>
</evidence>
<evidence type="ECO:0000256" key="15">
    <source>
        <dbReference type="ARBA" id="ARBA00038456"/>
    </source>
</evidence>